<dbReference type="VEuPathDB" id="FungiDB:G647_05781"/>
<evidence type="ECO:0008006" key="5">
    <source>
        <dbReference type="Google" id="ProtNLM"/>
    </source>
</evidence>
<dbReference type="Proteomes" id="UP000030678">
    <property type="component" value="Unassembled WGS sequence"/>
</dbReference>
<feature type="region of interest" description="Disordered" evidence="1">
    <location>
        <begin position="26"/>
        <end position="60"/>
    </location>
</feature>
<evidence type="ECO:0000313" key="3">
    <source>
        <dbReference type="EMBL" id="ETI23974.1"/>
    </source>
</evidence>
<gene>
    <name evidence="3" type="ORF">G647_05781</name>
</gene>
<proteinExistence type="predicted"/>
<name>V9DAP2_9EURO</name>
<evidence type="ECO:0000256" key="1">
    <source>
        <dbReference type="SAM" id="MobiDB-lite"/>
    </source>
</evidence>
<sequence length="96" mass="10911">MRALFLPSVLLWCPRSRFSSWMVRTQAPNLSGESRTRRTTRQHPPQHAQSRTESPPGTIKTVLQPPAQIVHQLRISELASAIFQTTSKFRSVFPEG</sequence>
<reference evidence="3 4" key="1">
    <citation type="submission" date="2013-03" db="EMBL/GenBank/DDBJ databases">
        <title>The Genome Sequence of Cladophialophora carrionii CBS 160.54.</title>
        <authorList>
            <consortium name="The Broad Institute Genomics Platform"/>
            <person name="Cuomo C."/>
            <person name="de Hoog S."/>
            <person name="Gorbushina A."/>
            <person name="Walker B."/>
            <person name="Young S.K."/>
            <person name="Zeng Q."/>
            <person name="Gargeya S."/>
            <person name="Fitzgerald M."/>
            <person name="Haas B."/>
            <person name="Abouelleil A."/>
            <person name="Allen A.W."/>
            <person name="Alvarado L."/>
            <person name="Arachchi H.M."/>
            <person name="Berlin A.M."/>
            <person name="Chapman S.B."/>
            <person name="Gainer-Dewar J."/>
            <person name="Goldberg J."/>
            <person name="Griggs A."/>
            <person name="Gujja S."/>
            <person name="Hansen M."/>
            <person name="Howarth C."/>
            <person name="Imamovic A."/>
            <person name="Ireland A."/>
            <person name="Larimer J."/>
            <person name="McCowan C."/>
            <person name="Murphy C."/>
            <person name="Pearson M."/>
            <person name="Poon T.W."/>
            <person name="Priest M."/>
            <person name="Roberts A."/>
            <person name="Saif S."/>
            <person name="Shea T."/>
            <person name="Sisk P."/>
            <person name="Sykes S."/>
            <person name="Wortman J."/>
            <person name="Nusbaum C."/>
            <person name="Birren B."/>
        </authorList>
    </citation>
    <scope>NUCLEOTIDE SEQUENCE [LARGE SCALE GENOMIC DNA]</scope>
    <source>
        <strain evidence="3 4">CBS 160.54</strain>
    </source>
</reference>
<feature type="chain" id="PRO_5004774385" description="Secreted protein" evidence="2">
    <location>
        <begin position="20"/>
        <end position="96"/>
    </location>
</feature>
<feature type="signal peptide" evidence="2">
    <location>
        <begin position="1"/>
        <end position="19"/>
    </location>
</feature>
<dbReference type="AlphaFoldDB" id="V9DAP2"/>
<protein>
    <recommendedName>
        <fullName evidence="5">Secreted protein</fullName>
    </recommendedName>
</protein>
<dbReference type="GeneID" id="19984274"/>
<dbReference type="RefSeq" id="XP_008728329.1">
    <property type="nucleotide sequence ID" value="XM_008730107.1"/>
</dbReference>
<dbReference type="EMBL" id="KB822705">
    <property type="protein sequence ID" value="ETI23974.1"/>
    <property type="molecule type" value="Genomic_DNA"/>
</dbReference>
<evidence type="ECO:0000313" key="4">
    <source>
        <dbReference type="Proteomes" id="UP000030678"/>
    </source>
</evidence>
<keyword evidence="2" id="KW-0732">Signal</keyword>
<organism evidence="3 4">
    <name type="scientific">Cladophialophora carrionii CBS 160.54</name>
    <dbReference type="NCBI Taxonomy" id="1279043"/>
    <lineage>
        <taxon>Eukaryota</taxon>
        <taxon>Fungi</taxon>
        <taxon>Dikarya</taxon>
        <taxon>Ascomycota</taxon>
        <taxon>Pezizomycotina</taxon>
        <taxon>Eurotiomycetes</taxon>
        <taxon>Chaetothyriomycetidae</taxon>
        <taxon>Chaetothyriales</taxon>
        <taxon>Herpotrichiellaceae</taxon>
        <taxon>Cladophialophora</taxon>
    </lineage>
</organism>
<accession>V9DAP2</accession>
<dbReference type="HOGENOM" id="CLU_2359525_0_0_1"/>
<evidence type="ECO:0000256" key="2">
    <source>
        <dbReference type="SAM" id="SignalP"/>
    </source>
</evidence>